<accession>A0A2S5BG95</accession>
<feature type="region of interest" description="Disordered" evidence="1">
    <location>
        <begin position="359"/>
        <end position="413"/>
    </location>
</feature>
<sequence length="444" mass="50559">MATAHKTDLLSTLGSYAGALPAHDRDLYRADLATLQDWLTRLPGRCSDDLVAALGKTLGRWREYVGEENLIRRYSEMGSAKVFIELALDHSRLVLERHRSESGEREAAAQDEAREDVAVLRHHVLKVRCDQIFDFLCDQDFIAVPDREKQRTLKNALRTQKRRTLNVLRDGGHQLSPSRFERVRAYLKDEGFIMRLIGSMRQERHSDDSETWYEAAMREGLPDKVQITLQLSRRDESDVEHEFAQLGDTTSKLNHLCDDLLREYNSLYQAISSTRTIEPKTLSNRKNYALDSFRKPAGLVSDLEERQRLRGIFAEANGAIRSLRMTAASYEDKAQFGSDLMEHLPTVKVLNDARELVRREQKERRLRRSASPGELSTAHAEYRQRTPLSNSASAGHGLPEARDASGRGRALPHDLSLGARPAIGIRAAHHYQTTPARWAASRRW</sequence>
<comment type="caution">
    <text evidence="2">The sequence shown here is derived from an EMBL/GenBank/DDBJ whole genome shotgun (WGS) entry which is preliminary data.</text>
</comment>
<dbReference type="Proteomes" id="UP000237144">
    <property type="component" value="Unassembled WGS sequence"/>
</dbReference>
<evidence type="ECO:0000256" key="1">
    <source>
        <dbReference type="SAM" id="MobiDB-lite"/>
    </source>
</evidence>
<gene>
    <name evidence="2" type="ORF">BMF94_1100</name>
</gene>
<dbReference type="EMBL" id="PJQD01000011">
    <property type="protein sequence ID" value="POY75787.1"/>
    <property type="molecule type" value="Genomic_DNA"/>
</dbReference>
<name>A0A2S5BG95_9BASI</name>
<protein>
    <submittedName>
        <fullName evidence="2">Uncharacterized protein</fullName>
    </submittedName>
</protein>
<organism evidence="2 3">
    <name type="scientific">Rhodotorula taiwanensis</name>
    <dbReference type="NCBI Taxonomy" id="741276"/>
    <lineage>
        <taxon>Eukaryota</taxon>
        <taxon>Fungi</taxon>
        <taxon>Dikarya</taxon>
        <taxon>Basidiomycota</taxon>
        <taxon>Pucciniomycotina</taxon>
        <taxon>Microbotryomycetes</taxon>
        <taxon>Sporidiobolales</taxon>
        <taxon>Sporidiobolaceae</taxon>
        <taxon>Rhodotorula</taxon>
    </lineage>
</organism>
<keyword evidence="3" id="KW-1185">Reference proteome</keyword>
<reference evidence="2 3" key="1">
    <citation type="journal article" date="2018" name="Front. Microbiol.">
        <title>Prospects for Fungal Bioremediation of Acidic Radioactive Waste Sites: Characterization and Genome Sequence of Rhodotorula taiwanensis MD1149.</title>
        <authorList>
            <person name="Tkavc R."/>
            <person name="Matrosova V.Y."/>
            <person name="Grichenko O.E."/>
            <person name="Gostincar C."/>
            <person name="Volpe R.P."/>
            <person name="Klimenkova P."/>
            <person name="Gaidamakova E.K."/>
            <person name="Zhou C.E."/>
            <person name="Stewart B.J."/>
            <person name="Lyman M.G."/>
            <person name="Malfatti S.A."/>
            <person name="Rubinfeld B."/>
            <person name="Courtot M."/>
            <person name="Singh J."/>
            <person name="Dalgard C.L."/>
            <person name="Hamilton T."/>
            <person name="Frey K.G."/>
            <person name="Gunde-Cimerman N."/>
            <person name="Dugan L."/>
            <person name="Daly M.J."/>
        </authorList>
    </citation>
    <scope>NUCLEOTIDE SEQUENCE [LARGE SCALE GENOMIC DNA]</scope>
    <source>
        <strain evidence="2 3">MD1149</strain>
    </source>
</reference>
<evidence type="ECO:0000313" key="2">
    <source>
        <dbReference type="EMBL" id="POY75787.1"/>
    </source>
</evidence>
<dbReference type="AlphaFoldDB" id="A0A2S5BG95"/>
<evidence type="ECO:0000313" key="3">
    <source>
        <dbReference type="Proteomes" id="UP000237144"/>
    </source>
</evidence>
<proteinExistence type="predicted"/>